<reference evidence="2" key="1">
    <citation type="journal article" date="2013" name="Genome Announc.">
        <title>Complete genome sequence of Mycoplasma cynos strain C142.</title>
        <authorList>
            <person name="Walker C.A."/>
            <person name="Mannering S.A."/>
            <person name="Shields S."/>
            <person name="Blake D.P."/>
            <person name="Brownlie J."/>
        </authorList>
    </citation>
    <scope>NUCLEOTIDE SEQUENCE [LARGE SCALE GENOMIC DNA]</scope>
    <source>
        <strain evidence="2">C142</strain>
    </source>
</reference>
<keyword evidence="2" id="KW-1185">Reference proteome</keyword>
<dbReference type="EMBL" id="HF559394">
    <property type="protein sequence ID" value="CCP24433.1"/>
    <property type="molecule type" value="Genomic_DNA"/>
</dbReference>
<name>L0RUX5_MYCC1</name>
<evidence type="ECO:0000313" key="2">
    <source>
        <dbReference type="Proteomes" id="UP000010466"/>
    </source>
</evidence>
<protein>
    <submittedName>
        <fullName evidence="1">Uncharacterized protein</fullName>
    </submittedName>
</protein>
<gene>
    <name evidence="1" type="primary">MCYN0701</name>
    <name evidence="1" type="ordered locus">MCYN_0701</name>
</gene>
<organism evidence="1 2">
    <name type="scientific">Mycoplasmopsis cynos (strain C142)</name>
    <name type="common">Mycoplasma cynos</name>
    <dbReference type="NCBI Taxonomy" id="1246955"/>
    <lineage>
        <taxon>Bacteria</taxon>
        <taxon>Bacillati</taxon>
        <taxon>Mycoplasmatota</taxon>
        <taxon>Mycoplasmoidales</taxon>
        <taxon>Metamycoplasmataceae</taxon>
        <taxon>Mycoplasmopsis</taxon>
    </lineage>
</organism>
<dbReference type="STRING" id="1246955.MCYN_0701"/>
<evidence type="ECO:0000313" key="1">
    <source>
        <dbReference type="EMBL" id="CCP24433.1"/>
    </source>
</evidence>
<dbReference type="HOGENOM" id="CLU_3027412_0_0_14"/>
<proteinExistence type="predicted"/>
<dbReference type="KEGG" id="mcy:MCYN_0701"/>
<sequence length="55" mass="6812">MSILLKNAFTKFKKSCQDNKKLVCLWTDKFFIINFDYIIVYIKVYWNYLYNNYVP</sequence>
<dbReference type="Proteomes" id="UP000010466">
    <property type="component" value="Chromosome"/>
</dbReference>
<dbReference type="AlphaFoldDB" id="L0RUX5"/>
<accession>L0RUX5</accession>